<evidence type="ECO:0000256" key="8">
    <source>
        <dbReference type="ARBA" id="ARBA00022741"/>
    </source>
</evidence>
<keyword evidence="9" id="KW-0735">Signal-anchor</keyword>
<keyword evidence="7" id="KW-0812">Transmembrane</keyword>
<evidence type="ECO:0000256" key="12">
    <source>
        <dbReference type="SAM" id="MobiDB-lite"/>
    </source>
</evidence>
<dbReference type="InterPro" id="IPR003378">
    <property type="entry name" value="Fringe-like_glycosylTrfase"/>
</dbReference>
<dbReference type="EMBL" id="JAIZPD010000009">
    <property type="protein sequence ID" value="KAH0960787.1"/>
    <property type="molecule type" value="Genomic_DNA"/>
</dbReference>
<keyword evidence="11" id="KW-0472">Membrane</keyword>
<evidence type="ECO:0000313" key="15">
    <source>
        <dbReference type="Proteomes" id="UP000824596"/>
    </source>
</evidence>
<proteinExistence type="inferred from homology"/>
<evidence type="ECO:0000256" key="6">
    <source>
        <dbReference type="ARBA" id="ARBA00022679"/>
    </source>
</evidence>
<protein>
    <recommendedName>
        <fullName evidence="4">N-acetylgalactosaminide beta-1,3-galactosyltransferase</fullName>
        <ecNumber evidence="4">2.4.1.122</ecNumber>
    </recommendedName>
</protein>
<feature type="domain" description="Fringe-like glycosyltransferase" evidence="13">
    <location>
        <begin position="211"/>
        <end position="287"/>
    </location>
</feature>
<dbReference type="OrthoDB" id="414175at2759"/>
<evidence type="ECO:0000256" key="7">
    <source>
        <dbReference type="ARBA" id="ARBA00022692"/>
    </source>
</evidence>
<sequence length="514" mass="59129">MRGIFEKDPGRASAKFNYMLSPRVFQRRSVVLLAVLAVFGFGLLISSARLRERCEESGYCGFAQLSPSLAALGDPYRDHDQNNSMPAHAGKPAAANPEPSAGSECASFPDTSNVLLVMKTGASEAFGKIPNQLMTNLKCLPEFYLFGDMAQKVAGYTIHDSLDTVLPEVTRNNEDFDLYFRQKTCPVDQGSCNKHHDVGRQAWKLDKYKNIHMAEKTYAMRPDYDWYLFVDADTYVVWPTLLKWLEQLDPDEPHYIGSVAYVGYVPFAHGGSGYLVSQATMSKLFKGQDKVANRWDQRVTRECCGDFVFALALKNETDTDVRNAWPTINGEKPHTLPYAKKEWCQPIVTMHHAGAEEVSELYAFEKERDFSYPMRIKDLYHRFVKDQLMARRDDWDNLSDNVFYLNSSAYEYLDWEKKKAKTENLSALEMLAHESFDDCRRACHSLPECLQFRFYHGICAISHTIKHGHPTKQEPYQHWRFMSGWNVKRIEEWVEEHDDCGEVEFPIEDSWLSL</sequence>
<name>A0A9P8MTH6_9HYPO</name>
<comment type="similarity">
    <text evidence="3">Belongs to the glycosyltransferase 31 family. Beta3-Gal-T subfamily.</text>
</comment>
<dbReference type="PANTHER" id="PTHR23033:SF40">
    <property type="entry name" value="APPLE DOMAIN-CONTAINING PROTEIN"/>
    <property type="match status" value="1"/>
</dbReference>
<comment type="caution">
    <text evidence="14">The sequence shown here is derived from an EMBL/GenBank/DDBJ whole genome shotgun (WGS) entry which is preliminary data.</text>
</comment>
<evidence type="ECO:0000259" key="13">
    <source>
        <dbReference type="Pfam" id="PF02434"/>
    </source>
</evidence>
<dbReference type="AlphaFoldDB" id="A0A9P8MTH6"/>
<evidence type="ECO:0000256" key="11">
    <source>
        <dbReference type="ARBA" id="ARBA00023136"/>
    </source>
</evidence>
<evidence type="ECO:0000256" key="4">
    <source>
        <dbReference type="ARBA" id="ARBA00012557"/>
    </source>
</evidence>
<dbReference type="EC" id="2.4.1.122" evidence="4"/>
<keyword evidence="8" id="KW-0547">Nucleotide-binding</keyword>
<dbReference type="GeneID" id="68357069"/>
<keyword evidence="15" id="KW-1185">Reference proteome</keyword>
<evidence type="ECO:0000256" key="2">
    <source>
        <dbReference type="ARBA" id="ARBA00004922"/>
    </source>
</evidence>
<dbReference type="GO" id="GO:0016263">
    <property type="term" value="F:glycoprotein-N-acetylgalactosamine 3-beta-galactosyltransferase activity"/>
    <property type="evidence" value="ECO:0007669"/>
    <property type="project" value="UniProtKB-EC"/>
</dbReference>
<dbReference type="GO" id="GO:0000166">
    <property type="term" value="F:nucleotide binding"/>
    <property type="evidence" value="ECO:0007669"/>
    <property type="project" value="UniProtKB-KW"/>
</dbReference>
<dbReference type="GO" id="GO:0016020">
    <property type="term" value="C:membrane"/>
    <property type="evidence" value="ECO:0007669"/>
    <property type="project" value="UniProtKB-SubCell"/>
</dbReference>
<evidence type="ECO:0000256" key="5">
    <source>
        <dbReference type="ARBA" id="ARBA00022676"/>
    </source>
</evidence>
<evidence type="ECO:0000313" key="14">
    <source>
        <dbReference type="EMBL" id="KAH0960787.1"/>
    </source>
</evidence>
<gene>
    <name evidence="14" type="ORF">HRG_07940</name>
</gene>
<dbReference type="PANTHER" id="PTHR23033">
    <property type="entry name" value="BETA1,3-GALACTOSYLTRANSFERASE"/>
    <property type="match status" value="1"/>
</dbReference>
<dbReference type="FunFam" id="3.90.550.50:FF:000039">
    <property type="entry name" value="WGS project CABT00000000 data, contig 2.9"/>
    <property type="match status" value="1"/>
</dbReference>
<evidence type="ECO:0000256" key="3">
    <source>
        <dbReference type="ARBA" id="ARBA00006462"/>
    </source>
</evidence>
<feature type="region of interest" description="Disordered" evidence="12">
    <location>
        <begin position="73"/>
        <end position="105"/>
    </location>
</feature>
<keyword evidence="5" id="KW-0328">Glycosyltransferase</keyword>
<accession>A0A9P8MTH6</accession>
<comment type="subcellular location">
    <subcellularLocation>
        <location evidence="1">Membrane</location>
        <topology evidence="1">Single-pass type II membrane protein</topology>
    </subcellularLocation>
</comment>
<keyword evidence="10" id="KW-1133">Transmembrane helix</keyword>
<keyword evidence="6" id="KW-0808">Transferase</keyword>
<evidence type="ECO:0000256" key="1">
    <source>
        <dbReference type="ARBA" id="ARBA00004606"/>
    </source>
</evidence>
<dbReference type="Gene3D" id="3.90.550.50">
    <property type="match status" value="1"/>
</dbReference>
<dbReference type="Proteomes" id="UP000824596">
    <property type="component" value="Unassembled WGS sequence"/>
</dbReference>
<dbReference type="RefSeq" id="XP_044718300.1">
    <property type="nucleotide sequence ID" value="XM_044866411.1"/>
</dbReference>
<organism evidence="14 15">
    <name type="scientific">Hirsutella rhossiliensis</name>
    <dbReference type="NCBI Taxonomy" id="111463"/>
    <lineage>
        <taxon>Eukaryota</taxon>
        <taxon>Fungi</taxon>
        <taxon>Dikarya</taxon>
        <taxon>Ascomycota</taxon>
        <taxon>Pezizomycotina</taxon>
        <taxon>Sordariomycetes</taxon>
        <taxon>Hypocreomycetidae</taxon>
        <taxon>Hypocreales</taxon>
        <taxon>Ophiocordycipitaceae</taxon>
        <taxon>Hirsutella</taxon>
    </lineage>
</organism>
<dbReference type="Pfam" id="PF02434">
    <property type="entry name" value="Fringe"/>
    <property type="match status" value="1"/>
</dbReference>
<evidence type="ECO:0000256" key="10">
    <source>
        <dbReference type="ARBA" id="ARBA00022989"/>
    </source>
</evidence>
<dbReference type="InterPro" id="IPR026050">
    <property type="entry name" value="C1GALT1/C1GALT1_chp1"/>
</dbReference>
<comment type="pathway">
    <text evidence="2">Protein modification; protein glycosylation.</text>
</comment>
<evidence type="ECO:0000256" key="9">
    <source>
        <dbReference type="ARBA" id="ARBA00022968"/>
    </source>
</evidence>
<reference evidence="14" key="1">
    <citation type="submission" date="2021-09" db="EMBL/GenBank/DDBJ databases">
        <title>A high-quality genome of the endoparasitic fungus Hirsutella rhossiliensis with a comparison of Hirsutella genomes reveals transposable elements contributing to genome size variation.</title>
        <authorList>
            <person name="Lin R."/>
            <person name="Jiao Y."/>
            <person name="Sun X."/>
            <person name="Ling J."/>
            <person name="Xie B."/>
            <person name="Cheng X."/>
        </authorList>
    </citation>
    <scope>NUCLEOTIDE SEQUENCE</scope>
    <source>
        <strain evidence="14">HR02</strain>
    </source>
</reference>